<dbReference type="InterPro" id="IPR034164">
    <property type="entry name" value="Pepsin-like_dom"/>
</dbReference>
<comment type="subcellular location">
    <subcellularLocation>
        <location evidence="1">Cell membrane</location>
    </subcellularLocation>
</comment>
<keyword evidence="3" id="KW-1003">Cell membrane</keyword>
<dbReference type="GO" id="GO:0004190">
    <property type="term" value="F:aspartic-type endopeptidase activity"/>
    <property type="evidence" value="ECO:0007669"/>
    <property type="project" value="UniProtKB-KW"/>
</dbReference>
<keyword evidence="11" id="KW-1015">Disulfide bond</keyword>
<evidence type="ECO:0000256" key="8">
    <source>
        <dbReference type="ARBA" id="ARBA00023180"/>
    </source>
</evidence>
<keyword evidence="9" id="KW-0449">Lipoprotein</keyword>
<evidence type="ECO:0000256" key="12">
    <source>
        <dbReference type="RuleBase" id="RU000454"/>
    </source>
</evidence>
<name>A0A9P4ILY2_9PEZI</name>
<feature type="disulfide bond" evidence="11">
    <location>
        <begin position="96"/>
        <end position="101"/>
    </location>
</feature>
<dbReference type="InterPro" id="IPR001461">
    <property type="entry name" value="Aspartic_peptidase_A1"/>
</dbReference>
<dbReference type="AlphaFoldDB" id="A0A9P4ILY2"/>
<dbReference type="PROSITE" id="PS51767">
    <property type="entry name" value="PEPTIDASE_A1"/>
    <property type="match status" value="1"/>
</dbReference>
<evidence type="ECO:0000256" key="10">
    <source>
        <dbReference type="PIRSR" id="PIRSR601461-1"/>
    </source>
</evidence>
<comment type="caution">
    <text evidence="15">The sequence shown here is derived from an EMBL/GenBank/DDBJ whole genome shotgun (WGS) entry which is preliminary data.</text>
</comment>
<dbReference type="InterPro" id="IPR033121">
    <property type="entry name" value="PEPTIDASE_A1"/>
</dbReference>
<keyword evidence="7" id="KW-0472">Membrane</keyword>
<dbReference type="PANTHER" id="PTHR47966:SF75">
    <property type="entry name" value="ENDOPEPTIDASE (CTSD), PUTATIVE (AFU_ORTHOLOGUE AFUA_4G07040)-RELATED"/>
    <property type="match status" value="1"/>
</dbReference>
<dbReference type="GO" id="GO:0005886">
    <property type="term" value="C:plasma membrane"/>
    <property type="evidence" value="ECO:0007669"/>
    <property type="project" value="UniProtKB-SubCell"/>
</dbReference>
<evidence type="ECO:0000256" key="13">
    <source>
        <dbReference type="SAM" id="SignalP"/>
    </source>
</evidence>
<gene>
    <name evidence="15" type="ORF">NA57DRAFT_37431</name>
</gene>
<evidence type="ECO:0000256" key="11">
    <source>
        <dbReference type="PIRSR" id="PIRSR601461-2"/>
    </source>
</evidence>
<dbReference type="Pfam" id="PF00026">
    <property type="entry name" value="Asp"/>
    <property type="match status" value="1"/>
</dbReference>
<keyword evidence="4 12" id="KW-0645">Protease</keyword>
<dbReference type="SUPFAM" id="SSF50630">
    <property type="entry name" value="Acid proteases"/>
    <property type="match status" value="1"/>
</dbReference>
<dbReference type="Proteomes" id="UP000799772">
    <property type="component" value="Unassembled WGS sequence"/>
</dbReference>
<dbReference type="CDD" id="cd05471">
    <property type="entry name" value="pepsin_like"/>
    <property type="match status" value="1"/>
</dbReference>
<evidence type="ECO:0000256" key="9">
    <source>
        <dbReference type="ARBA" id="ARBA00023288"/>
    </source>
</evidence>
<dbReference type="InterPro" id="IPR021109">
    <property type="entry name" value="Peptidase_aspartic_dom_sf"/>
</dbReference>
<evidence type="ECO:0000256" key="1">
    <source>
        <dbReference type="ARBA" id="ARBA00004236"/>
    </source>
</evidence>
<sequence length="376" mass="40503">MHQLFWSCTVALLLSPAAAFYPYTNRFPIHRVAVQRDNKYNVVSAAKPSQPDSAGVNEDGTDFTYFASMSFGEGKQSFNMLVDSGASNTWVMSSECTLDVCTAHNTFGTEDSSTLKVTGKAFGITYGTGSVEGVIGSDTAHFAGLSVPLTFGLGQNVSTEFMSYPMDGIVGLGRGDSTEPAIDAPTFMDALKSSGAIKTKLYGLNLWRASDGGTNNGEITFGFPDSSKYSGSLSYVTTMTNSDGFWEIPIGEASVNGKSLGISQRSALIDSGTSFILMPSDDAQKLHSQIQGSYQDGERYSIPCDWKGTVSITFNGVTYDISYKDVVYTSTNDQCISNIVGRQTFGPTQWLVGDVFLKNVYSVFDFDGNRMGFGKK</sequence>
<keyword evidence="16" id="KW-1185">Reference proteome</keyword>
<dbReference type="InterPro" id="IPR001969">
    <property type="entry name" value="Aspartic_peptidase_AS"/>
</dbReference>
<evidence type="ECO:0000256" key="7">
    <source>
        <dbReference type="ARBA" id="ARBA00023136"/>
    </source>
</evidence>
<accession>A0A9P4ILY2</accession>
<feature type="non-terminal residue" evidence="15">
    <location>
        <position position="376"/>
    </location>
</feature>
<dbReference type="GO" id="GO:0006508">
    <property type="term" value="P:proteolysis"/>
    <property type="evidence" value="ECO:0007669"/>
    <property type="project" value="UniProtKB-KW"/>
</dbReference>
<dbReference type="Gene3D" id="2.40.70.10">
    <property type="entry name" value="Acid Proteases"/>
    <property type="match status" value="2"/>
</dbReference>
<evidence type="ECO:0000259" key="14">
    <source>
        <dbReference type="PROSITE" id="PS51767"/>
    </source>
</evidence>
<feature type="active site" evidence="10">
    <location>
        <position position="83"/>
    </location>
</feature>
<reference evidence="15" key="1">
    <citation type="journal article" date="2020" name="Stud. Mycol.">
        <title>101 Dothideomycetes genomes: a test case for predicting lifestyles and emergence of pathogens.</title>
        <authorList>
            <person name="Haridas S."/>
            <person name="Albert R."/>
            <person name="Binder M."/>
            <person name="Bloem J."/>
            <person name="Labutti K."/>
            <person name="Salamov A."/>
            <person name="Andreopoulos B."/>
            <person name="Baker S."/>
            <person name="Barry K."/>
            <person name="Bills G."/>
            <person name="Bluhm B."/>
            <person name="Cannon C."/>
            <person name="Castanera R."/>
            <person name="Culley D."/>
            <person name="Daum C."/>
            <person name="Ezra D."/>
            <person name="Gonzalez J."/>
            <person name="Henrissat B."/>
            <person name="Kuo A."/>
            <person name="Liang C."/>
            <person name="Lipzen A."/>
            <person name="Lutzoni F."/>
            <person name="Magnuson J."/>
            <person name="Mondo S."/>
            <person name="Nolan M."/>
            <person name="Ohm R."/>
            <person name="Pangilinan J."/>
            <person name="Park H.-J."/>
            <person name="Ramirez L."/>
            <person name="Alfaro M."/>
            <person name="Sun H."/>
            <person name="Tritt A."/>
            <person name="Yoshinaga Y."/>
            <person name="Zwiers L.-H."/>
            <person name="Turgeon B."/>
            <person name="Goodwin S."/>
            <person name="Spatafora J."/>
            <person name="Crous P."/>
            <person name="Grigoriev I."/>
        </authorList>
    </citation>
    <scope>NUCLEOTIDE SEQUENCE</scope>
    <source>
        <strain evidence="15">CBS 133067</strain>
    </source>
</reference>
<evidence type="ECO:0000256" key="4">
    <source>
        <dbReference type="ARBA" id="ARBA00022670"/>
    </source>
</evidence>
<dbReference type="FunFam" id="2.40.70.10:FF:000060">
    <property type="entry name" value="Aspartic-type endopeptidase ctsD"/>
    <property type="match status" value="1"/>
</dbReference>
<keyword evidence="5 12" id="KW-0064">Aspartyl protease</keyword>
<feature type="disulfide bond" evidence="11">
    <location>
        <begin position="304"/>
        <end position="335"/>
    </location>
</feature>
<evidence type="ECO:0000313" key="15">
    <source>
        <dbReference type="EMBL" id="KAF2100546.1"/>
    </source>
</evidence>
<evidence type="ECO:0000256" key="3">
    <source>
        <dbReference type="ARBA" id="ARBA00022475"/>
    </source>
</evidence>
<keyword evidence="13" id="KW-0732">Signal</keyword>
<evidence type="ECO:0000256" key="6">
    <source>
        <dbReference type="ARBA" id="ARBA00022801"/>
    </source>
</evidence>
<keyword evidence="8" id="KW-0325">Glycoprotein</keyword>
<evidence type="ECO:0000256" key="2">
    <source>
        <dbReference type="ARBA" id="ARBA00007447"/>
    </source>
</evidence>
<proteinExistence type="inferred from homology"/>
<feature type="domain" description="Peptidase A1" evidence="14">
    <location>
        <begin position="65"/>
        <end position="374"/>
    </location>
</feature>
<feature type="chain" id="PRO_5040234302" evidence="13">
    <location>
        <begin position="20"/>
        <end position="376"/>
    </location>
</feature>
<evidence type="ECO:0000313" key="16">
    <source>
        <dbReference type="Proteomes" id="UP000799772"/>
    </source>
</evidence>
<feature type="active site" evidence="10">
    <location>
        <position position="270"/>
    </location>
</feature>
<protein>
    <submittedName>
        <fullName evidence="15">Acid protease</fullName>
    </submittedName>
</protein>
<keyword evidence="6 12" id="KW-0378">Hydrolase</keyword>
<dbReference type="PRINTS" id="PR00792">
    <property type="entry name" value="PEPSIN"/>
</dbReference>
<dbReference type="OrthoDB" id="660550at2759"/>
<evidence type="ECO:0000256" key="5">
    <source>
        <dbReference type="ARBA" id="ARBA00022750"/>
    </source>
</evidence>
<dbReference type="EMBL" id="ML978124">
    <property type="protein sequence ID" value="KAF2100546.1"/>
    <property type="molecule type" value="Genomic_DNA"/>
</dbReference>
<feature type="signal peptide" evidence="13">
    <location>
        <begin position="1"/>
        <end position="19"/>
    </location>
</feature>
<organism evidence="15 16">
    <name type="scientific">Rhizodiscina lignyota</name>
    <dbReference type="NCBI Taxonomy" id="1504668"/>
    <lineage>
        <taxon>Eukaryota</taxon>
        <taxon>Fungi</taxon>
        <taxon>Dikarya</taxon>
        <taxon>Ascomycota</taxon>
        <taxon>Pezizomycotina</taxon>
        <taxon>Dothideomycetes</taxon>
        <taxon>Pleosporomycetidae</taxon>
        <taxon>Aulographales</taxon>
        <taxon>Rhizodiscinaceae</taxon>
        <taxon>Rhizodiscina</taxon>
    </lineage>
</organism>
<dbReference type="PROSITE" id="PS00141">
    <property type="entry name" value="ASP_PROTEASE"/>
    <property type="match status" value="2"/>
</dbReference>
<comment type="similarity">
    <text evidence="2 12">Belongs to the peptidase A1 family.</text>
</comment>
<dbReference type="PANTHER" id="PTHR47966">
    <property type="entry name" value="BETA-SITE APP-CLEAVING ENZYME, ISOFORM A-RELATED"/>
    <property type="match status" value="1"/>
</dbReference>